<gene>
    <name evidence="1" type="ORF">FA13DRAFT_1727380</name>
</gene>
<name>A0A4Y7TS90_COPMI</name>
<comment type="caution">
    <text evidence="1">The sequence shown here is derived from an EMBL/GenBank/DDBJ whole genome shotgun (WGS) entry which is preliminary data.</text>
</comment>
<dbReference type="EMBL" id="QPFP01000005">
    <property type="protein sequence ID" value="TEB37053.1"/>
    <property type="molecule type" value="Genomic_DNA"/>
</dbReference>
<dbReference type="Proteomes" id="UP000298030">
    <property type="component" value="Unassembled WGS sequence"/>
</dbReference>
<accession>A0A4Y7TS90</accession>
<evidence type="ECO:0000313" key="1">
    <source>
        <dbReference type="EMBL" id="TEB37053.1"/>
    </source>
</evidence>
<sequence length="52" mass="5966">MLAQFSPEHWELLSALFVRRWIPLQLLTTAWGRPLKEHGQKASPQVSGDNSH</sequence>
<protein>
    <submittedName>
        <fullName evidence="1">Uncharacterized protein</fullName>
    </submittedName>
</protein>
<proteinExistence type="predicted"/>
<reference evidence="1 2" key="1">
    <citation type="journal article" date="2019" name="Nat. Ecol. Evol.">
        <title>Megaphylogeny resolves global patterns of mushroom evolution.</title>
        <authorList>
            <person name="Varga T."/>
            <person name="Krizsan K."/>
            <person name="Foldi C."/>
            <person name="Dima B."/>
            <person name="Sanchez-Garcia M."/>
            <person name="Sanchez-Ramirez S."/>
            <person name="Szollosi G.J."/>
            <person name="Szarkandi J.G."/>
            <person name="Papp V."/>
            <person name="Albert L."/>
            <person name="Andreopoulos W."/>
            <person name="Angelini C."/>
            <person name="Antonin V."/>
            <person name="Barry K.W."/>
            <person name="Bougher N.L."/>
            <person name="Buchanan P."/>
            <person name="Buyck B."/>
            <person name="Bense V."/>
            <person name="Catcheside P."/>
            <person name="Chovatia M."/>
            <person name="Cooper J."/>
            <person name="Damon W."/>
            <person name="Desjardin D."/>
            <person name="Finy P."/>
            <person name="Geml J."/>
            <person name="Haridas S."/>
            <person name="Hughes K."/>
            <person name="Justo A."/>
            <person name="Karasinski D."/>
            <person name="Kautmanova I."/>
            <person name="Kiss B."/>
            <person name="Kocsube S."/>
            <person name="Kotiranta H."/>
            <person name="LaButti K.M."/>
            <person name="Lechner B.E."/>
            <person name="Liimatainen K."/>
            <person name="Lipzen A."/>
            <person name="Lukacs Z."/>
            <person name="Mihaltcheva S."/>
            <person name="Morgado L.N."/>
            <person name="Niskanen T."/>
            <person name="Noordeloos M.E."/>
            <person name="Ohm R.A."/>
            <person name="Ortiz-Santana B."/>
            <person name="Ovrebo C."/>
            <person name="Racz N."/>
            <person name="Riley R."/>
            <person name="Savchenko A."/>
            <person name="Shiryaev A."/>
            <person name="Soop K."/>
            <person name="Spirin V."/>
            <person name="Szebenyi C."/>
            <person name="Tomsovsky M."/>
            <person name="Tulloss R.E."/>
            <person name="Uehling J."/>
            <person name="Grigoriev I.V."/>
            <person name="Vagvolgyi C."/>
            <person name="Papp T."/>
            <person name="Martin F.M."/>
            <person name="Miettinen O."/>
            <person name="Hibbett D.S."/>
            <person name="Nagy L.G."/>
        </authorList>
    </citation>
    <scope>NUCLEOTIDE SEQUENCE [LARGE SCALE GENOMIC DNA]</scope>
    <source>
        <strain evidence="1 2">FP101781</strain>
    </source>
</reference>
<evidence type="ECO:0000313" key="2">
    <source>
        <dbReference type="Proteomes" id="UP000298030"/>
    </source>
</evidence>
<dbReference type="AlphaFoldDB" id="A0A4Y7TS90"/>
<organism evidence="1 2">
    <name type="scientific">Coprinellus micaceus</name>
    <name type="common">Glistening ink-cap mushroom</name>
    <name type="synonym">Coprinus micaceus</name>
    <dbReference type="NCBI Taxonomy" id="71717"/>
    <lineage>
        <taxon>Eukaryota</taxon>
        <taxon>Fungi</taxon>
        <taxon>Dikarya</taxon>
        <taxon>Basidiomycota</taxon>
        <taxon>Agaricomycotina</taxon>
        <taxon>Agaricomycetes</taxon>
        <taxon>Agaricomycetidae</taxon>
        <taxon>Agaricales</taxon>
        <taxon>Agaricineae</taxon>
        <taxon>Psathyrellaceae</taxon>
        <taxon>Coprinellus</taxon>
    </lineage>
</organism>
<keyword evidence="2" id="KW-1185">Reference proteome</keyword>